<dbReference type="Proteomes" id="UP001060112">
    <property type="component" value="Chromosome"/>
</dbReference>
<dbReference type="RefSeq" id="WP_290140992.1">
    <property type="nucleotide sequence ID" value="NZ_CP101620.1"/>
</dbReference>
<sequence>MTLQELYDELAKQTSFILAIDGMSGSGKTTLACQLAEKFQAQVFHMDDFFLPMAMRTKERFQQPGGNVHYERFLETVLKPWSLKQDIAYQPFDCQTMSLLETCHIPYSPFCIIEGSYALHPVLQSYYTHTIVLKISDSLQKERLLQRNPQQIDTFINRWIPLENQYFQTFEIFEKYPVLDCSHI</sequence>
<keyword evidence="2" id="KW-1185">Reference proteome</keyword>
<evidence type="ECO:0000313" key="2">
    <source>
        <dbReference type="Proteomes" id="UP001060112"/>
    </source>
</evidence>
<gene>
    <name evidence="1" type="ORF">NMU03_02375</name>
</gene>
<accession>A0ABY5I2U4</accession>
<dbReference type="InterPro" id="IPR027417">
    <property type="entry name" value="P-loop_NTPase"/>
</dbReference>
<organism evidence="1 2">
    <name type="scientific">Allocoprobacillus halotolerans</name>
    <dbReference type="NCBI Taxonomy" id="2944914"/>
    <lineage>
        <taxon>Bacteria</taxon>
        <taxon>Bacillati</taxon>
        <taxon>Bacillota</taxon>
        <taxon>Erysipelotrichia</taxon>
        <taxon>Erysipelotrichales</taxon>
        <taxon>Erysipelotrichaceae</taxon>
        <taxon>Allocoprobacillus</taxon>
    </lineage>
</organism>
<dbReference type="Gene3D" id="3.40.50.300">
    <property type="entry name" value="P-loop containing nucleotide triphosphate hydrolases"/>
    <property type="match status" value="1"/>
</dbReference>
<evidence type="ECO:0000313" key="1">
    <source>
        <dbReference type="EMBL" id="UTY39683.1"/>
    </source>
</evidence>
<name>A0ABY5I2U4_9FIRM</name>
<dbReference type="SUPFAM" id="SSF52540">
    <property type="entry name" value="P-loop containing nucleoside triphosphate hydrolases"/>
    <property type="match status" value="1"/>
</dbReference>
<dbReference type="EMBL" id="CP101620">
    <property type="protein sequence ID" value="UTY39683.1"/>
    <property type="molecule type" value="Genomic_DNA"/>
</dbReference>
<proteinExistence type="predicted"/>
<reference evidence="1" key="1">
    <citation type="submission" date="2022-07" db="EMBL/GenBank/DDBJ databases">
        <title>Faecal culturing of patients with breast cancer.</title>
        <authorList>
            <person name="Teng N.M.Y."/>
            <person name="Kiu R."/>
            <person name="Evans R."/>
            <person name="Baker D.J."/>
            <person name="Zenner C."/>
            <person name="Robinson S.D."/>
            <person name="Hall L.J."/>
        </authorList>
    </citation>
    <scope>NUCLEOTIDE SEQUENCE</scope>
    <source>
        <strain evidence="1">LH1062</strain>
    </source>
</reference>
<protein>
    <submittedName>
        <fullName evidence="1">NB-ARC domain-containing protein</fullName>
    </submittedName>
</protein>